<dbReference type="Gene3D" id="3.80.10.10">
    <property type="entry name" value="Ribonuclease Inhibitor"/>
    <property type="match status" value="1"/>
</dbReference>
<accession>A0AAW0CAI7</accession>
<protein>
    <recommendedName>
        <fullName evidence="4">F-box domain-containing protein</fullName>
    </recommendedName>
</protein>
<evidence type="ECO:0000256" key="1">
    <source>
        <dbReference type="SAM" id="MobiDB-lite"/>
    </source>
</evidence>
<dbReference type="InterPro" id="IPR032675">
    <property type="entry name" value="LRR_dom_sf"/>
</dbReference>
<organism evidence="2 3">
    <name type="scientific">Favolaschia claudopus</name>
    <dbReference type="NCBI Taxonomy" id="2862362"/>
    <lineage>
        <taxon>Eukaryota</taxon>
        <taxon>Fungi</taxon>
        <taxon>Dikarya</taxon>
        <taxon>Basidiomycota</taxon>
        <taxon>Agaricomycotina</taxon>
        <taxon>Agaricomycetes</taxon>
        <taxon>Agaricomycetidae</taxon>
        <taxon>Agaricales</taxon>
        <taxon>Marasmiineae</taxon>
        <taxon>Mycenaceae</taxon>
        <taxon>Favolaschia</taxon>
    </lineage>
</organism>
<dbReference type="Proteomes" id="UP001362999">
    <property type="component" value="Unassembled WGS sequence"/>
</dbReference>
<feature type="region of interest" description="Disordered" evidence="1">
    <location>
        <begin position="488"/>
        <end position="516"/>
    </location>
</feature>
<name>A0AAW0CAI7_9AGAR</name>
<dbReference type="SUPFAM" id="SSF52047">
    <property type="entry name" value="RNI-like"/>
    <property type="match status" value="1"/>
</dbReference>
<evidence type="ECO:0000313" key="2">
    <source>
        <dbReference type="EMBL" id="KAK7035725.1"/>
    </source>
</evidence>
<keyword evidence="3" id="KW-1185">Reference proteome</keyword>
<proteinExistence type="predicted"/>
<reference evidence="2 3" key="1">
    <citation type="journal article" date="2024" name="J Genomics">
        <title>Draft genome sequencing and assembly of Favolaschia claudopus CIRM-BRFM 2984 isolated from oak limbs.</title>
        <authorList>
            <person name="Navarro D."/>
            <person name="Drula E."/>
            <person name="Chaduli D."/>
            <person name="Cazenave R."/>
            <person name="Ahrendt S."/>
            <person name="Wang J."/>
            <person name="Lipzen A."/>
            <person name="Daum C."/>
            <person name="Barry K."/>
            <person name="Grigoriev I.V."/>
            <person name="Favel A."/>
            <person name="Rosso M.N."/>
            <person name="Martin F."/>
        </authorList>
    </citation>
    <scope>NUCLEOTIDE SEQUENCE [LARGE SCALE GENOMIC DNA]</scope>
    <source>
        <strain evidence="2 3">CIRM-BRFM 2984</strain>
    </source>
</reference>
<sequence>MSSAEVSLSGGFESGNPECPDFVFENNSIEQLPPEILSEIFVQCLQVTYTDLDVRFGRSNGDYFFLTPHVHEPPLLLAEICHTWRSIALTTPRLWNSIALRCSYRLMPRNVRLCETWLKRTANVPLDLWLYRPPGFRASPAKLYQKLFRCIAPYSNRWRWLDLGDFAASFYKELSSLVPGSMNQLEYLSVSHHPAPSSAVSNPWTAFRDTPKLHHLSFDTILKLEIPVTGNVPGFPWSQLTYIDVGDMVLSDCLHILREASLATTCSFLLRVDLSKPVQLTPFTLPHLKTFKIKSPLDVQTVWSTITCPALTTLWVTLAEADVPDSQGFLPFIARCGGLIENLAVRWARLTDDDLITCLRQTPRLRHLDIFDDGMNTFSDRTCEALTLGLNSEDLVPHLESFQILGGKESTDEWLVCMLESRIALRESSDAETHPRVLRQLHLCMEREVGKITRKQIRRFQKRGVTLKLEYEPEDRWPMAACYYSDSEWDSEEDGCDDDGECDDGDDENMSRPDSQ</sequence>
<comment type="caution">
    <text evidence="2">The sequence shown here is derived from an EMBL/GenBank/DDBJ whole genome shotgun (WGS) entry which is preliminary data.</text>
</comment>
<dbReference type="AlphaFoldDB" id="A0AAW0CAI7"/>
<evidence type="ECO:0000313" key="3">
    <source>
        <dbReference type="Proteomes" id="UP001362999"/>
    </source>
</evidence>
<gene>
    <name evidence="2" type="ORF">R3P38DRAFT_604257</name>
</gene>
<evidence type="ECO:0008006" key="4">
    <source>
        <dbReference type="Google" id="ProtNLM"/>
    </source>
</evidence>
<feature type="compositionally biased region" description="Acidic residues" evidence="1">
    <location>
        <begin position="488"/>
        <end position="508"/>
    </location>
</feature>
<dbReference type="EMBL" id="JAWWNJ010000019">
    <property type="protein sequence ID" value="KAK7035725.1"/>
    <property type="molecule type" value="Genomic_DNA"/>
</dbReference>